<dbReference type="InterPro" id="IPR008271">
    <property type="entry name" value="Ser/Thr_kinase_AS"/>
</dbReference>
<reference evidence="9 10" key="1">
    <citation type="journal article" date="2015" name="Sci. Rep.">
        <title>Genome of the facultative scuticociliatosis pathogen Pseudocohnilembus persalinus provides insight into its virulence through horizontal gene transfer.</title>
        <authorList>
            <person name="Xiong J."/>
            <person name="Wang G."/>
            <person name="Cheng J."/>
            <person name="Tian M."/>
            <person name="Pan X."/>
            <person name="Warren A."/>
            <person name="Jiang C."/>
            <person name="Yuan D."/>
            <person name="Miao W."/>
        </authorList>
    </citation>
    <scope>NUCLEOTIDE SEQUENCE [LARGE SCALE GENOMIC DNA]</scope>
    <source>
        <strain evidence="9">36N120E</strain>
    </source>
</reference>
<protein>
    <submittedName>
        <fullName evidence="9">Protein kinase-like domain</fullName>
    </submittedName>
</protein>
<evidence type="ECO:0000256" key="3">
    <source>
        <dbReference type="ARBA" id="ARBA00022741"/>
    </source>
</evidence>
<organism evidence="9 10">
    <name type="scientific">Pseudocohnilembus persalinus</name>
    <name type="common">Ciliate</name>
    <dbReference type="NCBI Taxonomy" id="266149"/>
    <lineage>
        <taxon>Eukaryota</taxon>
        <taxon>Sar</taxon>
        <taxon>Alveolata</taxon>
        <taxon>Ciliophora</taxon>
        <taxon>Intramacronucleata</taxon>
        <taxon>Oligohymenophorea</taxon>
        <taxon>Scuticociliatia</taxon>
        <taxon>Philasterida</taxon>
        <taxon>Pseudocohnilembidae</taxon>
        <taxon>Pseudocohnilembus</taxon>
    </lineage>
</organism>
<dbReference type="SMART" id="SM00220">
    <property type="entry name" value="S_TKc"/>
    <property type="match status" value="1"/>
</dbReference>
<dbReference type="GO" id="GO:0005524">
    <property type="term" value="F:ATP binding"/>
    <property type="evidence" value="ECO:0007669"/>
    <property type="project" value="UniProtKB-KW"/>
</dbReference>
<dbReference type="InterPro" id="IPR011009">
    <property type="entry name" value="Kinase-like_dom_sf"/>
</dbReference>
<evidence type="ECO:0000313" key="9">
    <source>
        <dbReference type="EMBL" id="KRW99809.1"/>
    </source>
</evidence>
<dbReference type="InterPro" id="IPR000719">
    <property type="entry name" value="Prot_kinase_dom"/>
</dbReference>
<feature type="region of interest" description="Disordered" evidence="7">
    <location>
        <begin position="827"/>
        <end position="853"/>
    </location>
</feature>
<evidence type="ECO:0000259" key="8">
    <source>
        <dbReference type="PROSITE" id="PS50011"/>
    </source>
</evidence>
<feature type="coiled-coil region" evidence="6">
    <location>
        <begin position="295"/>
        <end position="350"/>
    </location>
</feature>
<dbReference type="PANTHER" id="PTHR11584">
    <property type="entry name" value="SERINE/THREONINE PROTEIN KINASE"/>
    <property type="match status" value="1"/>
</dbReference>
<keyword evidence="10" id="KW-1185">Reference proteome</keyword>
<evidence type="ECO:0000256" key="7">
    <source>
        <dbReference type="SAM" id="MobiDB-lite"/>
    </source>
</evidence>
<evidence type="ECO:0000313" key="10">
    <source>
        <dbReference type="Proteomes" id="UP000054937"/>
    </source>
</evidence>
<keyword evidence="1" id="KW-0723">Serine/threonine-protein kinase</keyword>
<dbReference type="SUPFAM" id="SSF56112">
    <property type="entry name" value="Protein kinase-like (PK-like)"/>
    <property type="match status" value="1"/>
</dbReference>
<dbReference type="InParanoid" id="A0A0V0QCC2"/>
<feature type="region of interest" description="Disordered" evidence="7">
    <location>
        <begin position="1"/>
        <end position="25"/>
    </location>
</feature>
<dbReference type="PROSITE" id="PS00108">
    <property type="entry name" value="PROTEIN_KINASE_ST"/>
    <property type="match status" value="1"/>
</dbReference>
<dbReference type="Pfam" id="PF00069">
    <property type="entry name" value="Pkinase"/>
    <property type="match status" value="1"/>
</dbReference>
<feature type="coiled-coil region" evidence="6">
    <location>
        <begin position="528"/>
        <end position="558"/>
    </location>
</feature>
<evidence type="ECO:0000256" key="1">
    <source>
        <dbReference type="ARBA" id="ARBA00022527"/>
    </source>
</evidence>
<evidence type="ECO:0000256" key="2">
    <source>
        <dbReference type="ARBA" id="ARBA00022679"/>
    </source>
</evidence>
<evidence type="ECO:0000256" key="4">
    <source>
        <dbReference type="ARBA" id="ARBA00022777"/>
    </source>
</evidence>
<evidence type="ECO:0000256" key="6">
    <source>
        <dbReference type="SAM" id="Coils"/>
    </source>
</evidence>
<dbReference type="PROSITE" id="PS50011">
    <property type="entry name" value="PROTEIN_KINASE_DOM"/>
    <property type="match status" value="1"/>
</dbReference>
<keyword evidence="2" id="KW-0808">Transferase</keyword>
<dbReference type="PANTHER" id="PTHR11584:SF369">
    <property type="entry name" value="MITOGEN-ACTIVATED PROTEIN KINASE KINASE KINASE 19-RELATED"/>
    <property type="match status" value="1"/>
</dbReference>
<dbReference type="CDD" id="cd00180">
    <property type="entry name" value="PKc"/>
    <property type="match status" value="1"/>
</dbReference>
<dbReference type="Proteomes" id="UP000054937">
    <property type="component" value="Unassembled WGS sequence"/>
</dbReference>
<keyword evidence="3" id="KW-0547">Nucleotide-binding</keyword>
<keyword evidence="4 9" id="KW-0418">Kinase</keyword>
<sequence>MQDQNFEPPSQQETANLKNQNSSYRENPNFSINLMTYKSQNDPFKTPENYYALENGLGNKQILQQIKQQGEINLILSNLLFLIIKEAEQNQIQQFQNPVPLIYTYISSQLHAKNKEKERVKMICSRKGWPEYQLIENELQKLQSVCDVHESLSMRKGTNIGDIKLQMKLQDTYNEIYDSEKREEKLNEKKSEKQKEWKNLIRIQILEMSYLVKPQNGLFSNYININSQLNSYIIQPDYSKKISVYTILRINQYKEIFQFLKLTFSFTRNYSCLINEEIVAFYIKYSFFSFVKLYSHSHINELNEIQQKIQDLSQKSKAQAQQKYNYQEQKEKFDKNLNNQQKQFIELQQSKYEKHYKFFKILFLNLYTNILFSISTVRTDQITHIFYNYRIMHFFTKEIDLEFDINQIRKRFLDVKKQNMDKKKESQQYQSQNHSQKQFNQCQNDQNFEQQNKNIHPQVNKQNFTLDLGKLDKIQNEKSSDQNQQEQKPKQQKKNSFQLNLNLQQVQNRENTSPRNQQQKQLQQNLNLNNVNQQMVQMQDLNQEQQKICSNNNNYENNDDSFEMYNYQEEQQYMQYLQNQSDKKNQQYQNQNNSNKMSFNLNLQAIQNNGSNQNQDKYQNFSNNEQQKVPSFNLNLDGLNNSNVNNQQEGGSQYYLQNNQNLNQNETYNQFNNFDNDQSAQQQFQNFEPNSFINNQEQRYMQNQDFSISNNNIDDNQDVQQENYSDQNLKNNYVEFQNRQNLNLNLDVLKNEGDKNQNQIFEENCTAQDNFNNENSINNQKSRKQFNLQLNLNKISNIQAFQNEEENQQNAQIQQNYDQEQAQLDTFQKQNHSQNIAENKSRKNSQISFQQNQQDDIKINTNLKNLDIKNKKDQQQDSLTYYNFYTNKKNNFQSVEDEILNENIFYYSERRIRKIYSDKELHASVVALIISLLLTPQRGTFDDTYCSQNPVQDGKVNILYLLHFHLNHPSNQYILPLLLQKISYIKPYPSGQRLIKLLCSSFSDFSIYKKWEKINAGAFGTIFSSQVQLATPFEVAIKQMSIPKQIFDRCVIYDIFSEITCLENFRLDPCVTDLYDYGVTESDYIIVMKKYQQSLKQWRKQQKGDWQENLITYLTIYREILKSVQLLHSNNVTHYDIKADNILLEIKEEKDGKKNIRIVLGDFGSCKLFKNEDDEYDLQSRGTEYIQSPEMLTLTIKRKRESDTYDRRKKVGTNRASDIWSLGCLLYEILTGDFLFQKPNWQWPDFFFHLTDVSKTLLEPEMLQKIGNNTYLTDFLNFVFVRQQNIRPNIDSVIKRFEPVYSIFLSQANESPSRNLPLQFVCKNTGKNIHNYLNIDIPAEWDFETVLNSYQALICYGYVDYKGFQQQFKYNSQQPSPLKQHSPLMRQFPQMSKKIIKNCKKAPSLLKIMEEIYLSNQSYFIKNKEKLIQIGITHIVTESGLVDISNLERFQYLLIQKDQQNEQNDIQTATFKLAAKFLDQLHKSQCICGCTTLILKKNYNQEKKIPTRTCSCSNKRKNGNYDCPSGQCQEYLDFIKKRYKLSWETIKWGFLSPNQFLIGPFNSGLISDDEQIQLILNSEGPAKNCIPHEKMNENQNQDNIFDMQDMWTIYKQVDMVQ</sequence>
<name>A0A0V0QCC2_PSEPJ</name>
<keyword evidence="6" id="KW-0175">Coiled coil</keyword>
<accession>A0A0V0QCC2</accession>
<dbReference type="GO" id="GO:0004674">
    <property type="term" value="F:protein serine/threonine kinase activity"/>
    <property type="evidence" value="ECO:0007669"/>
    <property type="project" value="UniProtKB-KW"/>
</dbReference>
<feature type="region of interest" description="Disordered" evidence="7">
    <location>
        <begin position="476"/>
        <end position="496"/>
    </location>
</feature>
<proteinExistence type="predicted"/>
<evidence type="ECO:0000256" key="5">
    <source>
        <dbReference type="ARBA" id="ARBA00022840"/>
    </source>
</evidence>
<dbReference type="Gene3D" id="3.30.200.20">
    <property type="entry name" value="Phosphorylase Kinase, domain 1"/>
    <property type="match status" value="1"/>
</dbReference>
<keyword evidence="5" id="KW-0067">ATP-binding</keyword>
<comment type="caution">
    <text evidence="9">The sequence shown here is derived from an EMBL/GenBank/DDBJ whole genome shotgun (WGS) entry which is preliminary data.</text>
</comment>
<dbReference type="OMA" id="HSHINEL"/>
<dbReference type="EMBL" id="LDAU01000204">
    <property type="protein sequence ID" value="KRW99809.1"/>
    <property type="molecule type" value="Genomic_DNA"/>
</dbReference>
<feature type="domain" description="Protein kinase" evidence="8">
    <location>
        <begin position="1008"/>
        <end position="1301"/>
    </location>
</feature>
<dbReference type="Gene3D" id="1.10.510.10">
    <property type="entry name" value="Transferase(Phosphotransferase) domain 1"/>
    <property type="match status" value="1"/>
</dbReference>
<dbReference type="OrthoDB" id="440949at2759"/>
<gene>
    <name evidence="9" type="ORF">PPERSA_07886</name>
</gene>